<organism evidence="1 2">
    <name type="scientific">Klebsiella pneumoniae</name>
    <dbReference type="NCBI Taxonomy" id="573"/>
    <lineage>
        <taxon>Bacteria</taxon>
        <taxon>Pseudomonadati</taxon>
        <taxon>Pseudomonadota</taxon>
        <taxon>Gammaproteobacteria</taxon>
        <taxon>Enterobacterales</taxon>
        <taxon>Enterobacteriaceae</taxon>
        <taxon>Klebsiella/Raoultella group</taxon>
        <taxon>Klebsiella</taxon>
        <taxon>Klebsiella pneumoniae complex</taxon>
    </lineage>
</organism>
<proteinExistence type="predicted"/>
<sequence>MNRYILFRFARCQDQLAIARHDRDVARQRRTFALTALRIERNDMYMHFWRTKGTLPGIIANVKAASPQENRALQRCSALFYPVLGQQNPLNYFIYLINCSAFVRICALDRAVIS</sequence>
<protein>
    <submittedName>
        <fullName evidence="1">Uncharacterized protein</fullName>
    </submittedName>
</protein>
<accession>A0A2X1QRE9</accession>
<reference evidence="1 2" key="1">
    <citation type="submission" date="2018-06" db="EMBL/GenBank/DDBJ databases">
        <authorList>
            <consortium name="Pathogen Informatics"/>
            <person name="Doyle S."/>
        </authorList>
    </citation>
    <scope>NUCLEOTIDE SEQUENCE [LARGE SCALE GENOMIC DNA]</scope>
    <source>
        <strain evidence="1 2">NCTC9601</strain>
    </source>
</reference>
<dbReference type="Proteomes" id="UP000251123">
    <property type="component" value="Unassembled WGS sequence"/>
</dbReference>
<name>A0A2X1QRE9_KLEPN</name>
<evidence type="ECO:0000313" key="1">
    <source>
        <dbReference type="EMBL" id="SPX54317.1"/>
    </source>
</evidence>
<dbReference type="EMBL" id="UASN01000015">
    <property type="protein sequence ID" value="SPX54317.1"/>
    <property type="molecule type" value="Genomic_DNA"/>
</dbReference>
<dbReference type="AlphaFoldDB" id="A0A2X1QRE9"/>
<gene>
    <name evidence="1" type="ORF">NCTC9601_01455</name>
</gene>
<evidence type="ECO:0000313" key="2">
    <source>
        <dbReference type="Proteomes" id="UP000251123"/>
    </source>
</evidence>